<evidence type="ECO:0000313" key="2">
    <source>
        <dbReference type="EMBL" id="PWW02017.1"/>
    </source>
</evidence>
<sequence length="416" mass="45068">MNRFYFLQRPIVVLLTLPAGIATTIGVLPYLLHFLTFDADLAIMSFLNLDFDVESARAFLTVVAGGAMTALSLTYSLVLVVFTLAAGNIGPRLLKRFTSELVNQVTAGILGGTFLYALGALLVLRVDRLPLIIILGAGALAVISVVQLIYFVRHVSQSVSVDDEIAEISSRLSQKLTATGEAGESHEKVPDSDEFTVDICCRKAGYIGAARRERLLDIVSRADMVLQLSKAPGDFVLFGEVIARATGEMDEETVDAILECLPVRSSRHEDGSMQFSINLLVEIALRALSPGVNDTFTAIAAADGLSDALSRREHHNPGPTVLTDAEGVVRLIIPKQVFKQFFGQSFHPLRRASRNNILMAQALARTFSRIHASGDKAARDVVRNHASLLMQEITGAGHNEADIESVAEFLSADIRP</sequence>
<protein>
    <submittedName>
        <fullName evidence="2">Putative membrane protein</fullName>
    </submittedName>
</protein>
<keyword evidence="3" id="KW-1185">Reference proteome</keyword>
<evidence type="ECO:0000313" key="3">
    <source>
        <dbReference type="Proteomes" id="UP000246352"/>
    </source>
</evidence>
<name>A0A317PMN5_9HYPH</name>
<dbReference type="Pfam" id="PF10011">
    <property type="entry name" value="DUF2254"/>
    <property type="match status" value="1"/>
</dbReference>
<comment type="caution">
    <text evidence="2">The sequence shown here is derived from an EMBL/GenBank/DDBJ whole genome shotgun (WGS) entry which is preliminary data.</text>
</comment>
<dbReference type="AlphaFoldDB" id="A0A317PMN5"/>
<dbReference type="InterPro" id="IPR018723">
    <property type="entry name" value="DUF2254_membrane"/>
</dbReference>
<dbReference type="Proteomes" id="UP000246352">
    <property type="component" value="Unassembled WGS sequence"/>
</dbReference>
<keyword evidence="1" id="KW-0472">Membrane</keyword>
<feature type="transmembrane region" description="Helical" evidence="1">
    <location>
        <begin position="101"/>
        <end position="123"/>
    </location>
</feature>
<reference evidence="2 3" key="1">
    <citation type="submission" date="2018-05" db="EMBL/GenBank/DDBJ databases">
        <title>Genomic Encyclopedia of Type Strains, Phase IV (KMG-IV): sequencing the most valuable type-strain genomes for metagenomic binning, comparative biology and taxonomic classification.</title>
        <authorList>
            <person name="Goeker M."/>
        </authorList>
    </citation>
    <scope>NUCLEOTIDE SEQUENCE [LARGE SCALE GENOMIC DNA]</scope>
    <source>
        <strain evidence="2 3">DSM 16791</strain>
    </source>
</reference>
<dbReference type="OrthoDB" id="2955631at2"/>
<keyword evidence="1" id="KW-0812">Transmembrane</keyword>
<proteinExistence type="predicted"/>
<dbReference type="RefSeq" id="WP_110031748.1">
    <property type="nucleotide sequence ID" value="NZ_QGTR01000002.1"/>
</dbReference>
<feature type="transmembrane region" description="Helical" evidence="1">
    <location>
        <begin position="12"/>
        <end position="36"/>
    </location>
</feature>
<feature type="transmembrane region" description="Helical" evidence="1">
    <location>
        <begin position="129"/>
        <end position="152"/>
    </location>
</feature>
<feature type="transmembrane region" description="Helical" evidence="1">
    <location>
        <begin position="56"/>
        <end position="89"/>
    </location>
</feature>
<evidence type="ECO:0000256" key="1">
    <source>
        <dbReference type="SAM" id="Phobius"/>
    </source>
</evidence>
<dbReference type="EMBL" id="QGTR01000002">
    <property type="protein sequence ID" value="PWW02017.1"/>
    <property type="molecule type" value="Genomic_DNA"/>
</dbReference>
<keyword evidence="1" id="KW-1133">Transmembrane helix</keyword>
<gene>
    <name evidence="2" type="ORF">DFR52_102682</name>
</gene>
<accession>A0A317PMN5</accession>
<organism evidence="2 3">
    <name type="scientific">Hoeflea marina</name>
    <dbReference type="NCBI Taxonomy" id="274592"/>
    <lineage>
        <taxon>Bacteria</taxon>
        <taxon>Pseudomonadati</taxon>
        <taxon>Pseudomonadota</taxon>
        <taxon>Alphaproteobacteria</taxon>
        <taxon>Hyphomicrobiales</taxon>
        <taxon>Rhizobiaceae</taxon>
        <taxon>Hoeflea</taxon>
    </lineage>
</organism>